<evidence type="ECO:0000256" key="1">
    <source>
        <dbReference type="ARBA" id="ARBA00001917"/>
    </source>
</evidence>
<dbReference type="Gene3D" id="2.30.110.10">
    <property type="entry name" value="Electron Transport, Fmn-binding Protein, Chain A"/>
    <property type="match status" value="1"/>
</dbReference>
<feature type="non-terminal residue" evidence="5">
    <location>
        <position position="1"/>
    </location>
</feature>
<evidence type="ECO:0000259" key="4">
    <source>
        <dbReference type="SMART" id="SM00903"/>
    </source>
</evidence>
<dbReference type="AlphaFoldDB" id="X1NVG1"/>
<comment type="similarity">
    <text evidence="3">Belongs to the flavoredoxin family.</text>
</comment>
<comment type="caution">
    <text evidence="5">The sequence shown here is derived from an EMBL/GenBank/DDBJ whole genome shotgun (WGS) entry which is preliminary data.</text>
</comment>
<dbReference type="EMBL" id="BARV01025832">
    <property type="protein sequence ID" value="GAI34211.1"/>
    <property type="molecule type" value="Genomic_DNA"/>
</dbReference>
<dbReference type="SMART" id="SM00903">
    <property type="entry name" value="Flavin_Reduct"/>
    <property type="match status" value="1"/>
</dbReference>
<reference evidence="5" key="1">
    <citation type="journal article" date="2014" name="Front. Microbiol.">
        <title>High frequency of phylogenetically diverse reductive dehalogenase-homologous genes in deep subseafloor sedimentary metagenomes.</title>
        <authorList>
            <person name="Kawai M."/>
            <person name="Futagami T."/>
            <person name="Toyoda A."/>
            <person name="Takaki Y."/>
            <person name="Nishi S."/>
            <person name="Hori S."/>
            <person name="Arai W."/>
            <person name="Tsubouchi T."/>
            <person name="Morono Y."/>
            <person name="Uchiyama I."/>
            <person name="Ito T."/>
            <person name="Fujiyama A."/>
            <person name="Inagaki F."/>
            <person name="Takami H."/>
        </authorList>
    </citation>
    <scope>NUCLEOTIDE SEQUENCE</scope>
    <source>
        <strain evidence="5">Expedition CK06-06</strain>
    </source>
</reference>
<dbReference type="InterPro" id="IPR052174">
    <property type="entry name" value="Flavoredoxin"/>
</dbReference>
<gene>
    <name evidence="5" type="ORF">S06H3_41851</name>
</gene>
<dbReference type="InterPro" id="IPR002563">
    <property type="entry name" value="Flavin_Rdtase-like_dom"/>
</dbReference>
<organism evidence="5">
    <name type="scientific">marine sediment metagenome</name>
    <dbReference type="NCBI Taxonomy" id="412755"/>
    <lineage>
        <taxon>unclassified sequences</taxon>
        <taxon>metagenomes</taxon>
        <taxon>ecological metagenomes</taxon>
    </lineage>
</organism>
<name>X1NVG1_9ZZZZ</name>
<sequence length="166" mass="18534">ARGKDNCMAAAWHSSISVNPPLFGVSIAPKRFTLELILEAKEFGVNFMPIEKAELVASVGGISGREGDKFQRWGIEKEKPLKTSVPILKDAYACYECRLVDHKTYGDHVWVVGEILASHFEGELFTGEQALNLERVSPALYLGAELYTIPAKDTIRHLDRKVYGKR</sequence>
<dbReference type="PANTHER" id="PTHR43567">
    <property type="entry name" value="FLAVOREDOXIN-RELATED-RELATED"/>
    <property type="match status" value="1"/>
</dbReference>
<dbReference type="SUPFAM" id="SSF50475">
    <property type="entry name" value="FMN-binding split barrel"/>
    <property type="match status" value="1"/>
</dbReference>
<dbReference type="InterPro" id="IPR012349">
    <property type="entry name" value="Split_barrel_FMN-bd"/>
</dbReference>
<feature type="domain" description="Flavin reductase like" evidence="4">
    <location>
        <begin position="2"/>
        <end position="127"/>
    </location>
</feature>
<evidence type="ECO:0000313" key="5">
    <source>
        <dbReference type="EMBL" id="GAI34211.1"/>
    </source>
</evidence>
<accession>X1NVG1</accession>
<dbReference type="PANTHER" id="PTHR43567:SF1">
    <property type="entry name" value="FLAVOREDOXIN"/>
    <property type="match status" value="1"/>
</dbReference>
<evidence type="ECO:0000256" key="3">
    <source>
        <dbReference type="ARBA" id="ARBA00038054"/>
    </source>
</evidence>
<comment type="cofactor">
    <cofactor evidence="1">
        <name>FMN</name>
        <dbReference type="ChEBI" id="CHEBI:58210"/>
    </cofactor>
</comment>
<proteinExistence type="inferred from homology"/>
<protein>
    <recommendedName>
        <fullName evidence="4">Flavin reductase like domain-containing protein</fullName>
    </recommendedName>
</protein>
<evidence type="ECO:0000256" key="2">
    <source>
        <dbReference type="ARBA" id="ARBA00022630"/>
    </source>
</evidence>
<dbReference type="GO" id="GO:0010181">
    <property type="term" value="F:FMN binding"/>
    <property type="evidence" value="ECO:0007669"/>
    <property type="project" value="InterPro"/>
</dbReference>
<dbReference type="Pfam" id="PF01613">
    <property type="entry name" value="Flavin_Reduct"/>
    <property type="match status" value="1"/>
</dbReference>
<keyword evidence="2" id="KW-0285">Flavoprotein</keyword>